<evidence type="ECO:0000256" key="3">
    <source>
        <dbReference type="ARBA" id="ARBA00022840"/>
    </source>
</evidence>
<dbReference type="Gene3D" id="3.40.50.300">
    <property type="entry name" value="P-loop containing nucleotide triphosphate hydrolases"/>
    <property type="match status" value="1"/>
</dbReference>
<dbReference type="InterPro" id="IPR011608">
    <property type="entry name" value="PRD"/>
</dbReference>
<feature type="domain" description="PRD" evidence="7">
    <location>
        <begin position="489"/>
        <end position="593"/>
    </location>
</feature>
<dbReference type="Pfam" id="PF00359">
    <property type="entry name" value="PTS_EIIA_2"/>
    <property type="match status" value="1"/>
</dbReference>
<dbReference type="GO" id="GO:0005524">
    <property type="term" value="F:ATP binding"/>
    <property type="evidence" value="ECO:0007669"/>
    <property type="project" value="UniProtKB-KW"/>
</dbReference>
<accession>A0A1I4HWR5</accession>
<proteinExistence type="predicted"/>
<dbReference type="SUPFAM" id="SSF63520">
    <property type="entry name" value="PTS-regulatory domain, PRD"/>
    <property type="match status" value="1"/>
</dbReference>
<dbReference type="InterPro" id="IPR016152">
    <property type="entry name" value="PTrfase/Anion_transptr"/>
</dbReference>
<dbReference type="GO" id="GO:0003677">
    <property type="term" value="F:DNA binding"/>
    <property type="evidence" value="ECO:0007669"/>
    <property type="project" value="UniProtKB-KW"/>
</dbReference>
<dbReference type="SUPFAM" id="SSF52540">
    <property type="entry name" value="P-loop containing nucleoside triphosphate hydrolases"/>
    <property type="match status" value="1"/>
</dbReference>
<dbReference type="GO" id="GO:0006355">
    <property type="term" value="P:regulation of DNA-templated transcription"/>
    <property type="evidence" value="ECO:0007669"/>
    <property type="project" value="InterPro"/>
</dbReference>
<dbReference type="InterPro" id="IPR025943">
    <property type="entry name" value="Sigma_54_int_dom_ATP-bd_2"/>
</dbReference>
<feature type="domain" description="PTS EIIA type-2" evidence="5">
    <location>
        <begin position="846"/>
        <end position="985"/>
    </location>
</feature>
<evidence type="ECO:0000256" key="2">
    <source>
        <dbReference type="ARBA" id="ARBA00022741"/>
    </source>
</evidence>
<dbReference type="InterPro" id="IPR036662">
    <property type="entry name" value="PTS_EIIA_man-typ_sf"/>
</dbReference>
<evidence type="ECO:0000259" key="7">
    <source>
        <dbReference type="PROSITE" id="PS51372"/>
    </source>
</evidence>
<dbReference type="Gene3D" id="1.10.10.60">
    <property type="entry name" value="Homeodomain-like"/>
    <property type="match status" value="1"/>
</dbReference>
<dbReference type="Proteomes" id="UP000199520">
    <property type="component" value="Unassembled WGS sequence"/>
</dbReference>
<dbReference type="SUPFAM" id="SSF55804">
    <property type="entry name" value="Phoshotransferase/anion transport protein"/>
    <property type="match status" value="1"/>
</dbReference>
<feature type="domain" description="PTS EIIA type-4" evidence="6">
    <location>
        <begin position="596"/>
        <end position="727"/>
    </location>
</feature>
<organism evidence="8 9">
    <name type="scientific">Pelosinus propionicus DSM 13327</name>
    <dbReference type="NCBI Taxonomy" id="1123291"/>
    <lineage>
        <taxon>Bacteria</taxon>
        <taxon>Bacillati</taxon>
        <taxon>Bacillota</taxon>
        <taxon>Negativicutes</taxon>
        <taxon>Selenomonadales</taxon>
        <taxon>Sporomusaceae</taxon>
        <taxon>Pelosinus</taxon>
    </lineage>
</organism>
<dbReference type="InterPro" id="IPR036634">
    <property type="entry name" value="PRD_sf"/>
</dbReference>
<dbReference type="InterPro" id="IPR004701">
    <property type="entry name" value="PTS_EIIA_man-typ"/>
</dbReference>
<dbReference type="STRING" id="1123291.SAMN04490355_1005111"/>
<keyword evidence="2" id="KW-0547">Nucleotide-binding</keyword>
<dbReference type="Pfam" id="PF00158">
    <property type="entry name" value="Sigma54_activat"/>
    <property type="match status" value="1"/>
</dbReference>
<dbReference type="PANTHER" id="PTHR32071">
    <property type="entry name" value="TRANSCRIPTIONAL REGULATORY PROTEIN"/>
    <property type="match status" value="1"/>
</dbReference>
<keyword evidence="9" id="KW-1185">Reference proteome</keyword>
<dbReference type="RefSeq" id="WP_175490473.1">
    <property type="nucleotide sequence ID" value="NZ_FOTS01000005.1"/>
</dbReference>
<evidence type="ECO:0000259" key="4">
    <source>
        <dbReference type="PROSITE" id="PS50045"/>
    </source>
</evidence>
<sequence>MKEKLKKLIQKEDGKNPLTDTEIAQKLKIRREEATMIRNSLEIPDSRERRKVDLLKKIELLMRKAPNRTMVDVTRSLNASGYEVSRCTVVRYAEEIRQNSRNDQKQGQVVSTAFEKSQGASEPDVFSKLVGHSRSLKGIIQLAKAAVLYPPHGLHTIITGPTGVGKSELAECMYEFAVESGVFEKNSPFVVFNAADYAENQQLLLSQLFGHIKGAFTGADMDKMGLVEKADGGILFIDEIHRLPHEGQEILFQLIDKGKVRRLGETKLSTSIKVMLISATSEPLESYLLTTFKRRIPMVIEIPDLTSRPLVERHHIINNFFVNEAHRIGIAILVKADVYKALMLYKCHGNLGQLRSDIQVACARGLLNKLAKQQDNVVVNISEVSEHVMKGLIDIRNHRDKVEKYVLGDVKISPDANVHEIRTNDSIYQFPEEIYRYTEERYLSLLSEGIEVEAINRIVGGEVEIQIQQYIKSMKTYTGDMDLRELVSVVGKQILLLTEDIINIAEKRFGKLDGSLKFSLAIHLKATISRLKEGKKIQNNNLKEIINNYPQEFTAAREISDYLEQTYSICLPEEELGFIAIYLNSGYRKNFYHVPKVGVFIIAHGRVASAVAEVVNKLLGVMNHVKALDMHLDKSPQETIRDVIKMAEEIDEGRGIIILVDMGSLAYLGEFITKETGIETRTLTRVDTVLAIEVTRRATLPDLSIDDIMASIRYELSGGLEYKEASVDTANGKKPTILIICVTGSGTAKIIRNKIVDAIPGIELKFHIETKGIIEFPKMDIEISRIKKRKNIIAIVSTIHLVVTDIHFVNAQEVLKNEGMKKFKDFIMMKSNSSKDQPLPASTLDNLIQEKNIYVNLPYDHKKDALTYLCKELIKGKAVKDEYLDGVFSREELFTTELEGGVAIPHSDETSVLESSIAIATLKNPILWENKYVNIIVMLAVDKNCFTALSTMLGYIITEDFKKIAQLTSAKDIKEAIMDACKEHI</sequence>
<evidence type="ECO:0000313" key="9">
    <source>
        <dbReference type="Proteomes" id="UP000199520"/>
    </source>
</evidence>
<dbReference type="GO" id="GO:0009401">
    <property type="term" value="P:phosphoenolpyruvate-dependent sugar phosphotransferase system"/>
    <property type="evidence" value="ECO:0007669"/>
    <property type="project" value="InterPro"/>
</dbReference>
<evidence type="ECO:0000313" key="8">
    <source>
        <dbReference type="EMBL" id="SFL46642.1"/>
    </source>
</evidence>
<dbReference type="InterPro" id="IPR027417">
    <property type="entry name" value="P-loop_NTPase"/>
</dbReference>
<dbReference type="PROSITE" id="PS50045">
    <property type="entry name" value="SIGMA54_INTERACT_4"/>
    <property type="match status" value="1"/>
</dbReference>
<dbReference type="Gene3D" id="1.10.1790.10">
    <property type="entry name" value="PRD domain"/>
    <property type="match status" value="1"/>
</dbReference>
<dbReference type="GO" id="GO:0016020">
    <property type="term" value="C:membrane"/>
    <property type="evidence" value="ECO:0007669"/>
    <property type="project" value="InterPro"/>
</dbReference>
<dbReference type="PANTHER" id="PTHR32071:SF38">
    <property type="entry name" value="PSP OPERON TRANSCRIPTIONAL ACTIVATOR"/>
    <property type="match status" value="1"/>
</dbReference>
<evidence type="ECO:0000256" key="1">
    <source>
        <dbReference type="ARBA" id="ARBA00022679"/>
    </source>
</evidence>
<reference evidence="9" key="1">
    <citation type="submission" date="2016-10" db="EMBL/GenBank/DDBJ databases">
        <authorList>
            <person name="Varghese N."/>
            <person name="Submissions S."/>
        </authorList>
    </citation>
    <scope>NUCLEOTIDE SEQUENCE [LARGE SCALE GENOMIC DNA]</scope>
    <source>
        <strain evidence="9">DSM 13327</strain>
    </source>
</reference>
<keyword evidence="1" id="KW-0808">Transferase</keyword>
<gene>
    <name evidence="8" type="ORF">SAMN04490355_1005111</name>
</gene>
<feature type="domain" description="Sigma-54 factor interaction" evidence="4">
    <location>
        <begin position="129"/>
        <end position="363"/>
    </location>
</feature>
<evidence type="ECO:0000259" key="5">
    <source>
        <dbReference type="PROSITE" id="PS51094"/>
    </source>
</evidence>
<dbReference type="GO" id="GO:0016740">
    <property type="term" value="F:transferase activity"/>
    <property type="evidence" value="ECO:0007669"/>
    <property type="project" value="UniProtKB-KW"/>
</dbReference>
<dbReference type="PROSITE" id="PS51372">
    <property type="entry name" value="PRD_2"/>
    <property type="match status" value="1"/>
</dbReference>
<dbReference type="CDD" id="cd00211">
    <property type="entry name" value="PTS_IIA_fru"/>
    <property type="match status" value="1"/>
</dbReference>
<dbReference type="InterPro" id="IPR003593">
    <property type="entry name" value="AAA+_ATPase"/>
</dbReference>
<dbReference type="InterPro" id="IPR002178">
    <property type="entry name" value="PTS_EIIA_type-2_dom"/>
</dbReference>
<dbReference type="Gene3D" id="3.40.50.510">
    <property type="entry name" value="Phosphotransferase system, mannose-type IIA component"/>
    <property type="match status" value="1"/>
</dbReference>
<dbReference type="EMBL" id="FOTS01000005">
    <property type="protein sequence ID" value="SFL46642.1"/>
    <property type="molecule type" value="Genomic_DNA"/>
</dbReference>
<dbReference type="Pfam" id="PF03610">
    <property type="entry name" value="EIIA-man"/>
    <property type="match status" value="1"/>
</dbReference>
<name>A0A1I4HWR5_9FIRM</name>
<evidence type="ECO:0000259" key="6">
    <source>
        <dbReference type="PROSITE" id="PS51096"/>
    </source>
</evidence>
<dbReference type="Pfam" id="PF00874">
    <property type="entry name" value="PRD"/>
    <property type="match status" value="1"/>
</dbReference>
<dbReference type="PROSITE" id="PS51096">
    <property type="entry name" value="PTS_EIIA_TYPE_4"/>
    <property type="match status" value="1"/>
</dbReference>
<dbReference type="PROSITE" id="PS00676">
    <property type="entry name" value="SIGMA54_INTERACT_2"/>
    <property type="match status" value="1"/>
</dbReference>
<dbReference type="SMART" id="SM00382">
    <property type="entry name" value="AAA"/>
    <property type="match status" value="1"/>
</dbReference>
<keyword evidence="8" id="KW-0238">DNA-binding</keyword>
<protein>
    <submittedName>
        <fullName evidence="8">Transcriptional regulator containing an AAA-type ATPase domain and a DNA-binding domain</fullName>
    </submittedName>
</protein>
<dbReference type="CDD" id="cd00009">
    <property type="entry name" value="AAA"/>
    <property type="match status" value="1"/>
</dbReference>
<dbReference type="InterPro" id="IPR002078">
    <property type="entry name" value="Sigma_54_int"/>
</dbReference>
<dbReference type="Gene3D" id="3.40.930.10">
    <property type="entry name" value="Mannitol-specific EII, Chain A"/>
    <property type="match status" value="1"/>
</dbReference>
<dbReference type="SUPFAM" id="SSF53062">
    <property type="entry name" value="PTS system fructose IIA component-like"/>
    <property type="match status" value="1"/>
</dbReference>
<keyword evidence="3" id="KW-0067">ATP-binding</keyword>
<dbReference type="PROSITE" id="PS51094">
    <property type="entry name" value="PTS_EIIA_TYPE_2"/>
    <property type="match status" value="1"/>
</dbReference>
<dbReference type="AlphaFoldDB" id="A0A1I4HWR5"/>